<keyword evidence="2 5" id="KW-0012">Acyltransferase</keyword>
<dbReference type="Proteomes" id="UP000595564">
    <property type="component" value="Chromosome"/>
</dbReference>
<dbReference type="EMBL" id="AP017470">
    <property type="protein sequence ID" value="BBB31988.1"/>
    <property type="molecule type" value="Genomic_DNA"/>
</dbReference>
<comment type="subcellular location">
    <subcellularLocation>
        <location evidence="3">Cytoplasm</location>
    </subcellularLocation>
</comment>
<proteinExistence type="inferred from homology"/>
<protein>
    <recommendedName>
        <fullName evidence="3">[Ribosomal protein bS18]-alanine N-acetyltransferase</fullName>
        <ecNumber evidence="3">2.3.1.266</ecNumber>
    </recommendedName>
</protein>
<keyword evidence="6" id="KW-1185">Reference proteome</keyword>
<comment type="similarity">
    <text evidence="3">Belongs to the acetyltransferase family. RimI subfamily.</text>
</comment>
<feature type="domain" description="N-acetyltransferase" evidence="4">
    <location>
        <begin position="5"/>
        <end position="144"/>
    </location>
</feature>
<dbReference type="NCBIfam" id="TIGR01575">
    <property type="entry name" value="rimI"/>
    <property type="match status" value="1"/>
</dbReference>
<dbReference type="RefSeq" id="WP_201328320.1">
    <property type="nucleotide sequence ID" value="NZ_AP017470.1"/>
</dbReference>
<evidence type="ECO:0000313" key="6">
    <source>
        <dbReference type="Proteomes" id="UP000595564"/>
    </source>
</evidence>
<gene>
    <name evidence="5" type="primary">rimI</name>
    <name evidence="5" type="ORF">TTHT_0374</name>
</gene>
<dbReference type="GO" id="GO:0008999">
    <property type="term" value="F:protein-N-terminal-alanine acetyltransferase activity"/>
    <property type="evidence" value="ECO:0007669"/>
    <property type="project" value="UniProtKB-EC"/>
</dbReference>
<dbReference type="PROSITE" id="PS51186">
    <property type="entry name" value="GNAT"/>
    <property type="match status" value="1"/>
</dbReference>
<dbReference type="KEGG" id="thyd:TTHT_0374"/>
<comment type="function">
    <text evidence="3">Acetylates the N-terminal alanine of ribosomal protein bS18.</text>
</comment>
<evidence type="ECO:0000256" key="2">
    <source>
        <dbReference type="ARBA" id="ARBA00023315"/>
    </source>
</evidence>
<dbReference type="SUPFAM" id="SSF55729">
    <property type="entry name" value="Acyl-CoA N-acyltransferases (Nat)"/>
    <property type="match status" value="1"/>
</dbReference>
<keyword evidence="1 5" id="KW-0808">Transferase</keyword>
<dbReference type="AlphaFoldDB" id="A0A7R6PLY3"/>
<dbReference type="EC" id="2.3.1.266" evidence="3"/>
<dbReference type="InterPro" id="IPR051556">
    <property type="entry name" value="N-term/lysine_N-AcTrnsfr"/>
</dbReference>
<keyword evidence="3" id="KW-0963">Cytoplasm</keyword>
<dbReference type="PANTHER" id="PTHR42919:SF8">
    <property type="entry name" value="N-ALPHA-ACETYLTRANSFERASE 50"/>
    <property type="match status" value="1"/>
</dbReference>
<dbReference type="CDD" id="cd04301">
    <property type="entry name" value="NAT_SF"/>
    <property type="match status" value="1"/>
</dbReference>
<dbReference type="GO" id="GO:0005737">
    <property type="term" value="C:cytoplasm"/>
    <property type="evidence" value="ECO:0007669"/>
    <property type="project" value="UniProtKB-SubCell"/>
</dbReference>
<dbReference type="Gene3D" id="3.40.630.30">
    <property type="match status" value="1"/>
</dbReference>
<reference evidence="5 6" key="1">
    <citation type="journal article" date="2012" name="Extremophiles">
        <title>Thermotomaculum hydrothermale gen. nov., sp. nov., a novel heterotrophic thermophile within the phylum Acidobacteria from a deep-sea hydrothermal vent chimney in the Southern Okinawa Trough.</title>
        <authorList>
            <person name="Izumi H."/>
            <person name="Nunoura T."/>
            <person name="Miyazaki M."/>
            <person name="Mino S."/>
            <person name="Toki T."/>
            <person name="Takai K."/>
            <person name="Sako Y."/>
            <person name="Sawabe T."/>
            <person name="Nakagawa S."/>
        </authorList>
    </citation>
    <scope>NUCLEOTIDE SEQUENCE [LARGE SCALE GENOMIC DNA]</scope>
    <source>
        <strain evidence="5 6">AC55</strain>
    </source>
</reference>
<evidence type="ECO:0000313" key="5">
    <source>
        <dbReference type="EMBL" id="BBB31988.1"/>
    </source>
</evidence>
<dbReference type="InterPro" id="IPR006464">
    <property type="entry name" value="AcTrfase_RimI/Ard1"/>
</dbReference>
<dbReference type="InterPro" id="IPR000182">
    <property type="entry name" value="GNAT_dom"/>
</dbReference>
<accession>A0A7R6PLY3</accession>
<dbReference type="InterPro" id="IPR016181">
    <property type="entry name" value="Acyl_CoA_acyltransferase"/>
</dbReference>
<dbReference type="PANTHER" id="PTHR42919">
    <property type="entry name" value="N-ALPHA-ACETYLTRANSFERASE"/>
    <property type="match status" value="1"/>
</dbReference>
<comment type="catalytic activity">
    <reaction evidence="3">
        <text>N-terminal L-alanyl-[ribosomal protein bS18] + acetyl-CoA = N-terminal N(alpha)-acetyl-L-alanyl-[ribosomal protein bS18] + CoA + H(+)</text>
        <dbReference type="Rhea" id="RHEA:43756"/>
        <dbReference type="Rhea" id="RHEA-COMP:10676"/>
        <dbReference type="Rhea" id="RHEA-COMP:10677"/>
        <dbReference type="ChEBI" id="CHEBI:15378"/>
        <dbReference type="ChEBI" id="CHEBI:57287"/>
        <dbReference type="ChEBI" id="CHEBI:57288"/>
        <dbReference type="ChEBI" id="CHEBI:64718"/>
        <dbReference type="ChEBI" id="CHEBI:83683"/>
        <dbReference type="EC" id="2.3.1.266"/>
    </reaction>
</comment>
<dbReference type="Pfam" id="PF00583">
    <property type="entry name" value="Acetyltransf_1"/>
    <property type="match status" value="1"/>
</dbReference>
<sequence length="144" mass="17033">MQKSIEIRKENSISQQQLKEIMEIERASFKCPWSESMFLSYGQKFILAYYQNKIVGYICFSTVLDECHILNVAVHPDFRKNGIAQKMIDALFEEREKSGIKFYYLEVRVNNIPAINFYKKNGFKELGLRKKYYQDGTDAFVMVR</sequence>
<organism evidence="5 6">
    <name type="scientific">Thermotomaculum hydrothermale</name>
    <dbReference type="NCBI Taxonomy" id="981385"/>
    <lineage>
        <taxon>Bacteria</taxon>
        <taxon>Pseudomonadati</taxon>
        <taxon>Acidobacteriota</taxon>
        <taxon>Holophagae</taxon>
        <taxon>Thermotomaculales</taxon>
        <taxon>Thermotomaculaceae</taxon>
        <taxon>Thermotomaculum</taxon>
    </lineage>
</organism>
<evidence type="ECO:0000259" key="4">
    <source>
        <dbReference type="PROSITE" id="PS51186"/>
    </source>
</evidence>
<evidence type="ECO:0000256" key="1">
    <source>
        <dbReference type="ARBA" id="ARBA00022679"/>
    </source>
</evidence>
<evidence type="ECO:0000256" key="3">
    <source>
        <dbReference type="RuleBase" id="RU363094"/>
    </source>
</evidence>
<name>A0A7R6PLY3_9BACT</name>